<gene>
    <name evidence="2" type="ORF">GCM10010347_11410</name>
</gene>
<reference evidence="3" key="1">
    <citation type="journal article" date="2019" name="Int. J. Syst. Evol. Microbiol.">
        <title>The Global Catalogue of Microorganisms (GCM) 10K type strain sequencing project: providing services to taxonomists for standard genome sequencing and annotation.</title>
        <authorList>
            <consortium name="The Broad Institute Genomics Platform"/>
            <consortium name="The Broad Institute Genome Sequencing Center for Infectious Disease"/>
            <person name="Wu L."/>
            <person name="Ma J."/>
        </authorList>
    </citation>
    <scope>NUCLEOTIDE SEQUENCE [LARGE SCALE GENOMIC DNA]</scope>
    <source>
        <strain evidence="3">JCM 4738</strain>
    </source>
</reference>
<dbReference type="EMBL" id="BMVP01000002">
    <property type="protein sequence ID" value="GHB43897.1"/>
    <property type="molecule type" value="Genomic_DNA"/>
</dbReference>
<sequence length="98" mass="10089">MAVLSENAPEDAGFDVNTADSADCAHATADPTAVPAAAGLFLLAVGGWLLNTARPWHKPGHPLTLGLGWAASLTMLLYGLLLLARSVRTVHGTDAEDA</sequence>
<evidence type="ECO:0008006" key="4">
    <source>
        <dbReference type="Google" id="ProtNLM"/>
    </source>
</evidence>
<evidence type="ECO:0000313" key="2">
    <source>
        <dbReference type="EMBL" id="GHB43897.1"/>
    </source>
</evidence>
<evidence type="ECO:0000313" key="3">
    <source>
        <dbReference type="Proteomes" id="UP000642673"/>
    </source>
</evidence>
<feature type="transmembrane region" description="Helical" evidence="1">
    <location>
        <begin position="33"/>
        <end position="51"/>
    </location>
</feature>
<keyword evidence="1" id="KW-1133">Transmembrane helix</keyword>
<proteinExistence type="predicted"/>
<evidence type="ECO:0000256" key="1">
    <source>
        <dbReference type="SAM" id="Phobius"/>
    </source>
</evidence>
<comment type="caution">
    <text evidence="2">The sequence shown here is derived from an EMBL/GenBank/DDBJ whole genome shotgun (WGS) entry which is preliminary data.</text>
</comment>
<protein>
    <recommendedName>
        <fullName evidence="4">Integral membrane protein</fullName>
    </recommendedName>
</protein>
<keyword evidence="3" id="KW-1185">Reference proteome</keyword>
<organism evidence="2 3">
    <name type="scientific">Streptomyces cirratus</name>
    <dbReference type="NCBI Taxonomy" id="68187"/>
    <lineage>
        <taxon>Bacteria</taxon>
        <taxon>Bacillati</taxon>
        <taxon>Actinomycetota</taxon>
        <taxon>Actinomycetes</taxon>
        <taxon>Kitasatosporales</taxon>
        <taxon>Streptomycetaceae</taxon>
        <taxon>Streptomyces</taxon>
    </lineage>
</organism>
<name>A0ABQ3EPC4_9ACTN</name>
<dbReference type="Proteomes" id="UP000642673">
    <property type="component" value="Unassembled WGS sequence"/>
</dbReference>
<keyword evidence="1" id="KW-0472">Membrane</keyword>
<accession>A0ABQ3EPC4</accession>
<feature type="transmembrane region" description="Helical" evidence="1">
    <location>
        <begin position="63"/>
        <end position="84"/>
    </location>
</feature>
<keyword evidence="1" id="KW-0812">Transmembrane</keyword>